<dbReference type="CDD" id="cd07377">
    <property type="entry name" value="WHTH_GntR"/>
    <property type="match status" value="1"/>
</dbReference>
<evidence type="ECO:0000259" key="4">
    <source>
        <dbReference type="PROSITE" id="PS50949"/>
    </source>
</evidence>
<evidence type="ECO:0000313" key="5">
    <source>
        <dbReference type="EMBL" id="TKW60546.1"/>
    </source>
</evidence>
<dbReference type="InterPro" id="IPR000524">
    <property type="entry name" value="Tscrpt_reg_HTH_GntR"/>
</dbReference>
<dbReference type="EMBL" id="VAFM01000002">
    <property type="protein sequence ID" value="TKW60546.1"/>
    <property type="molecule type" value="Genomic_DNA"/>
</dbReference>
<dbReference type="GO" id="GO:0003677">
    <property type="term" value="F:DNA binding"/>
    <property type="evidence" value="ECO:0007669"/>
    <property type="project" value="UniProtKB-KW"/>
</dbReference>
<dbReference type="Pfam" id="PF00392">
    <property type="entry name" value="GntR"/>
    <property type="match status" value="1"/>
</dbReference>
<dbReference type="SMART" id="SM00345">
    <property type="entry name" value="HTH_GNTR"/>
    <property type="match status" value="1"/>
</dbReference>
<dbReference type="GO" id="GO:0003700">
    <property type="term" value="F:DNA-binding transcription factor activity"/>
    <property type="evidence" value="ECO:0007669"/>
    <property type="project" value="InterPro"/>
</dbReference>
<reference evidence="5 6" key="1">
    <citation type="journal article" date="2017" name="Nat. Commun.">
        <title>In situ click chemistry generation of cyclooxygenase-2 inhibitors.</title>
        <authorList>
            <person name="Bhardwaj A."/>
            <person name="Kaur J."/>
            <person name="Wuest M."/>
            <person name="Wuest F."/>
        </authorList>
    </citation>
    <scope>NUCLEOTIDE SEQUENCE [LARGE SCALE GENOMIC DNA]</scope>
    <source>
        <strain evidence="5">S2_018_000_R2_106</strain>
    </source>
</reference>
<feature type="domain" description="HTH gntR-type" evidence="4">
    <location>
        <begin position="10"/>
        <end position="77"/>
    </location>
</feature>
<protein>
    <submittedName>
        <fullName evidence="5">GntR family transcriptional regulator</fullName>
    </submittedName>
</protein>
<evidence type="ECO:0000256" key="1">
    <source>
        <dbReference type="ARBA" id="ARBA00023015"/>
    </source>
</evidence>
<comment type="caution">
    <text evidence="5">The sequence shown here is derived from an EMBL/GenBank/DDBJ whole genome shotgun (WGS) entry which is preliminary data.</text>
</comment>
<dbReference type="SUPFAM" id="SSF46785">
    <property type="entry name" value="Winged helix' DNA-binding domain"/>
    <property type="match status" value="1"/>
</dbReference>
<keyword evidence="1" id="KW-0805">Transcription regulation</keyword>
<dbReference type="PANTHER" id="PTHR43537">
    <property type="entry name" value="TRANSCRIPTIONAL REGULATOR, GNTR FAMILY"/>
    <property type="match status" value="1"/>
</dbReference>
<evidence type="ECO:0000313" key="6">
    <source>
        <dbReference type="Proteomes" id="UP000320948"/>
    </source>
</evidence>
<evidence type="ECO:0000256" key="3">
    <source>
        <dbReference type="ARBA" id="ARBA00023163"/>
    </source>
</evidence>
<organism evidence="5 6">
    <name type="scientific">Blastochloris viridis</name>
    <name type="common">Rhodopseudomonas viridis</name>
    <dbReference type="NCBI Taxonomy" id="1079"/>
    <lineage>
        <taxon>Bacteria</taxon>
        <taxon>Pseudomonadati</taxon>
        <taxon>Pseudomonadota</taxon>
        <taxon>Alphaproteobacteria</taxon>
        <taxon>Hyphomicrobiales</taxon>
        <taxon>Blastochloridaceae</taxon>
        <taxon>Blastochloris</taxon>
    </lineage>
</organism>
<sequence length="247" mass="27186">MSKQMTTQHSNLDTMVRESLRDKILNGELDGGFHLSELKISKDYNVSRTPVREALCALAADGLVEMVPHRGAFVTHVPTSTKVDQLQSYSLFLGLAAKLAAEKASIEALMDLEAAFSFAQDDSIQSNQYLQSLEVALELMEKTAFSPTVSEAISMVKRRTNMAELWATSVGQKKELNTHLITLLGALKRKKGDAAEKTMRQLATIAINSWMTTRKIAIPAVTEGETTDEAPMYSRTRAVQKAIGSQH</sequence>
<gene>
    <name evidence="5" type="ORF">DI628_06490</name>
</gene>
<proteinExistence type="predicted"/>
<dbReference type="Proteomes" id="UP000320948">
    <property type="component" value="Unassembled WGS sequence"/>
</dbReference>
<dbReference type="InterPro" id="IPR036388">
    <property type="entry name" value="WH-like_DNA-bd_sf"/>
</dbReference>
<name>A0A6N4RBW6_BLAVI</name>
<dbReference type="PROSITE" id="PS50949">
    <property type="entry name" value="HTH_GNTR"/>
    <property type="match status" value="1"/>
</dbReference>
<dbReference type="PANTHER" id="PTHR43537:SF45">
    <property type="entry name" value="GNTR FAMILY REGULATORY PROTEIN"/>
    <property type="match status" value="1"/>
</dbReference>
<dbReference type="AlphaFoldDB" id="A0A6N4RBW6"/>
<dbReference type="PRINTS" id="PR00035">
    <property type="entry name" value="HTHGNTR"/>
</dbReference>
<keyword evidence="2" id="KW-0238">DNA-binding</keyword>
<accession>A0A6N4RBW6</accession>
<evidence type="ECO:0000256" key="2">
    <source>
        <dbReference type="ARBA" id="ARBA00023125"/>
    </source>
</evidence>
<dbReference type="InterPro" id="IPR036390">
    <property type="entry name" value="WH_DNA-bd_sf"/>
</dbReference>
<keyword evidence="3" id="KW-0804">Transcription</keyword>
<dbReference type="Gene3D" id="1.10.10.10">
    <property type="entry name" value="Winged helix-like DNA-binding domain superfamily/Winged helix DNA-binding domain"/>
    <property type="match status" value="1"/>
</dbReference>